<evidence type="ECO:0000256" key="1">
    <source>
        <dbReference type="ARBA" id="ARBA00000085"/>
    </source>
</evidence>
<dbReference type="Pfam" id="PF02518">
    <property type="entry name" value="HATPase_c"/>
    <property type="match status" value="1"/>
</dbReference>
<dbReference type="SMART" id="SM00388">
    <property type="entry name" value="HisKA"/>
    <property type="match status" value="1"/>
</dbReference>
<evidence type="ECO:0000256" key="8">
    <source>
        <dbReference type="ARBA" id="ARBA00022989"/>
    </source>
</evidence>
<organism evidence="13 14">
    <name type="scientific">Actinocorallia herbida</name>
    <dbReference type="NCBI Taxonomy" id="58109"/>
    <lineage>
        <taxon>Bacteria</taxon>
        <taxon>Bacillati</taxon>
        <taxon>Actinomycetota</taxon>
        <taxon>Actinomycetes</taxon>
        <taxon>Streptosporangiales</taxon>
        <taxon>Thermomonosporaceae</taxon>
        <taxon>Actinocorallia</taxon>
    </lineage>
</organism>
<reference evidence="13 14" key="1">
    <citation type="submission" date="2018-11" db="EMBL/GenBank/DDBJ databases">
        <title>Sequencing the genomes of 1000 actinobacteria strains.</title>
        <authorList>
            <person name="Klenk H.-P."/>
        </authorList>
    </citation>
    <scope>NUCLEOTIDE SEQUENCE [LARGE SCALE GENOMIC DNA]</scope>
    <source>
        <strain evidence="13 14">DSM 44254</strain>
    </source>
</reference>
<evidence type="ECO:0000256" key="6">
    <source>
        <dbReference type="ARBA" id="ARBA00022692"/>
    </source>
</evidence>
<dbReference type="EMBL" id="RJKE01000001">
    <property type="protein sequence ID" value="ROO91304.1"/>
    <property type="molecule type" value="Genomic_DNA"/>
</dbReference>
<dbReference type="CDD" id="cd00082">
    <property type="entry name" value="HisKA"/>
    <property type="match status" value="1"/>
</dbReference>
<dbReference type="InterPro" id="IPR003660">
    <property type="entry name" value="HAMP_dom"/>
</dbReference>
<dbReference type="SUPFAM" id="SSF55874">
    <property type="entry name" value="ATPase domain of HSP90 chaperone/DNA topoisomerase II/histidine kinase"/>
    <property type="match status" value="1"/>
</dbReference>
<protein>
    <recommendedName>
        <fullName evidence="3">histidine kinase</fullName>
        <ecNumber evidence="3">2.7.13.3</ecNumber>
    </recommendedName>
</protein>
<evidence type="ECO:0000313" key="13">
    <source>
        <dbReference type="EMBL" id="ROO91304.1"/>
    </source>
</evidence>
<evidence type="ECO:0000256" key="4">
    <source>
        <dbReference type="ARBA" id="ARBA00022553"/>
    </source>
</evidence>
<sequence>MNRWSIRTRLTVLAATVTALLCLGMGILLTLVLRSRVVELRRENVANSALGVIQLIKRDTLPEEIPKVGPLSDVDGLQVVNAQGKVVAGTGNLAALPRVSSLTPSMANPHQSETVCGTLTPGCRSVVALRVFEDQGDWFIYVIDDPVPWYISPSYVAQLGVVALMLVALTAAGAAHTVRVAMEPITDIRAQATRIARDIGEGRGRGMRLPVPEHDDELRAMTKAANLALARLEATIDREREFTANASHDLRSPITAMRAELDGAMLYPDEADWPETAEKLTAGLDRLSALVEDLLVLSRLDAGTEVGKEPVDLAELVRAEIARRPEDPRVRIDAQPVLVTGVRVHLARLFTNLLDNAVRHAKDRVVVRVRPDGMQAVLEVVNDGDTVPPEMREAIFDRFTRLDASRSKDTGGSGLGLAICRQIARAHNGSVTAADADTGSRFVVRLPRAAG</sequence>
<keyword evidence="8" id="KW-1133">Transmembrane helix</keyword>
<evidence type="ECO:0000256" key="9">
    <source>
        <dbReference type="ARBA" id="ARBA00023012"/>
    </source>
</evidence>
<dbReference type="InterPro" id="IPR005467">
    <property type="entry name" value="His_kinase_dom"/>
</dbReference>
<keyword evidence="7 13" id="KW-0418">Kinase</keyword>
<dbReference type="InterPro" id="IPR004358">
    <property type="entry name" value="Sig_transdc_His_kin-like_C"/>
</dbReference>
<dbReference type="InterPro" id="IPR003661">
    <property type="entry name" value="HisK_dim/P_dom"/>
</dbReference>
<dbReference type="Gene3D" id="1.10.287.130">
    <property type="match status" value="1"/>
</dbReference>
<keyword evidence="4" id="KW-0597">Phosphoprotein</keyword>
<dbReference type="PROSITE" id="PS50885">
    <property type="entry name" value="HAMP"/>
    <property type="match status" value="1"/>
</dbReference>
<dbReference type="PANTHER" id="PTHR45436:SF5">
    <property type="entry name" value="SENSOR HISTIDINE KINASE TRCS"/>
    <property type="match status" value="1"/>
</dbReference>
<feature type="domain" description="HAMP" evidence="12">
    <location>
        <begin position="179"/>
        <end position="237"/>
    </location>
</feature>
<evidence type="ECO:0000259" key="11">
    <source>
        <dbReference type="PROSITE" id="PS50109"/>
    </source>
</evidence>
<dbReference type="AlphaFoldDB" id="A0A3N1DCQ5"/>
<dbReference type="RefSeq" id="WP_170201824.1">
    <property type="nucleotide sequence ID" value="NZ_RJKE01000001.1"/>
</dbReference>
<evidence type="ECO:0000256" key="5">
    <source>
        <dbReference type="ARBA" id="ARBA00022679"/>
    </source>
</evidence>
<gene>
    <name evidence="13" type="ORF">EDD29_9057</name>
</gene>
<dbReference type="GO" id="GO:0000155">
    <property type="term" value="F:phosphorelay sensor kinase activity"/>
    <property type="evidence" value="ECO:0007669"/>
    <property type="project" value="InterPro"/>
</dbReference>
<dbReference type="SMART" id="SM00387">
    <property type="entry name" value="HATPase_c"/>
    <property type="match status" value="1"/>
</dbReference>
<evidence type="ECO:0000256" key="10">
    <source>
        <dbReference type="ARBA" id="ARBA00023136"/>
    </source>
</evidence>
<dbReference type="PANTHER" id="PTHR45436">
    <property type="entry name" value="SENSOR HISTIDINE KINASE YKOH"/>
    <property type="match status" value="1"/>
</dbReference>
<dbReference type="InterPro" id="IPR003594">
    <property type="entry name" value="HATPase_dom"/>
</dbReference>
<name>A0A3N1DCQ5_9ACTN</name>
<keyword evidence="5" id="KW-0808">Transferase</keyword>
<comment type="catalytic activity">
    <reaction evidence="1">
        <text>ATP + protein L-histidine = ADP + protein N-phospho-L-histidine.</text>
        <dbReference type="EC" id="2.7.13.3"/>
    </reaction>
</comment>
<feature type="domain" description="Histidine kinase" evidence="11">
    <location>
        <begin position="245"/>
        <end position="450"/>
    </location>
</feature>
<dbReference type="EC" id="2.7.13.3" evidence="3"/>
<proteinExistence type="predicted"/>
<evidence type="ECO:0000256" key="7">
    <source>
        <dbReference type="ARBA" id="ARBA00022777"/>
    </source>
</evidence>
<dbReference type="InterPro" id="IPR036097">
    <property type="entry name" value="HisK_dim/P_sf"/>
</dbReference>
<dbReference type="Pfam" id="PF00512">
    <property type="entry name" value="HisKA"/>
    <property type="match status" value="1"/>
</dbReference>
<dbReference type="PROSITE" id="PS50109">
    <property type="entry name" value="HIS_KIN"/>
    <property type="match status" value="1"/>
</dbReference>
<keyword evidence="9" id="KW-0902">Two-component regulatory system</keyword>
<evidence type="ECO:0000259" key="12">
    <source>
        <dbReference type="PROSITE" id="PS50885"/>
    </source>
</evidence>
<dbReference type="GO" id="GO:0005886">
    <property type="term" value="C:plasma membrane"/>
    <property type="evidence" value="ECO:0007669"/>
    <property type="project" value="UniProtKB-SubCell"/>
</dbReference>
<evidence type="ECO:0000256" key="3">
    <source>
        <dbReference type="ARBA" id="ARBA00012438"/>
    </source>
</evidence>
<dbReference type="InterPro" id="IPR050428">
    <property type="entry name" value="TCS_sensor_his_kinase"/>
</dbReference>
<keyword evidence="14" id="KW-1185">Reference proteome</keyword>
<comment type="subcellular location">
    <subcellularLocation>
        <location evidence="2">Cell membrane</location>
    </subcellularLocation>
</comment>
<dbReference type="PRINTS" id="PR00344">
    <property type="entry name" value="BCTRLSENSOR"/>
</dbReference>
<comment type="caution">
    <text evidence="13">The sequence shown here is derived from an EMBL/GenBank/DDBJ whole genome shotgun (WGS) entry which is preliminary data.</text>
</comment>
<accession>A0A3N1DCQ5</accession>
<dbReference type="Gene3D" id="3.30.565.10">
    <property type="entry name" value="Histidine kinase-like ATPase, C-terminal domain"/>
    <property type="match status" value="1"/>
</dbReference>
<dbReference type="SUPFAM" id="SSF47384">
    <property type="entry name" value="Homodimeric domain of signal transducing histidine kinase"/>
    <property type="match status" value="1"/>
</dbReference>
<keyword evidence="6" id="KW-0812">Transmembrane</keyword>
<evidence type="ECO:0000256" key="2">
    <source>
        <dbReference type="ARBA" id="ARBA00004236"/>
    </source>
</evidence>
<keyword evidence="10" id="KW-0472">Membrane</keyword>
<evidence type="ECO:0000313" key="14">
    <source>
        <dbReference type="Proteomes" id="UP000272400"/>
    </source>
</evidence>
<dbReference type="InterPro" id="IPR036890">
    <property type="entry name" value="HATPase_C_sf"/>
</dbReference>
<dbReference type="Proteomes" id="UP000272400">
    <property type="component" value="Unassembled WGS sequence"/>
</dbReference>